<keyword evidence="10" id="KW-0464">Manganese</keyword>
<evidence type="ECO:0000256" key="3">
    <source>
        <dbReference type="ARBA" id="ARBA00004496"/>
    </source>
</evidence>
<dbReference type="PANTHER" id="PTHR10954">
    <property type="entry name" value="RIBONUCLEASE H2 SUBUNIT A"/>
    <property type="match status" value="1"/>
</dbReference>
<dbReference type="PANTHER" id="PTHR10954:SF23">
    <property type="entry name" value="RIBONUCLEASE"/>
    <property type="match status" value="1"/>
</dbReference>
<feature type="compositionally biased region" description="Basic and acidic residues" evidence="13">
    <location>
        <begin position="48"/>
        <end position="57"/>
    </location>
</feature>
<feature type="region of interest" description="Disordered" evidence="13">
    <location>
        <begin position="1"/>
        <end position="251"/>
    </location>
</feature>
<dbReference type="OrthoDB" id="7462577at2759"/>
<evidence type="ECO:0000256" key="1">
    <source>
        <dbReference type="ARBA" id="ARBA00000077"/>
    </source>
</evidence>
<reference evidence="15" key="1">
    <citation type="journal article" date="2021" name="Proc. Natl. Acad. Sci. U.S.A.">
        <title>Three genomes in the algal genus Volvox reveal the fate of a haploid sex-determining region after a transition to homothallism.</title>
        <authorList>
            <person name="Yamamoto K."/>
            <person name="Hamaji T."/>
            <person name="Kawai-Toyooka H."/>
            <person name="Matsuzaki R."/>
            <person name="Takahashi F."/>
            <person name="Nishimura Y."/>
            <person name="Kawachi M."/>
            <person name="Noguchi H."/>
            <person name="Minakuchi Y."/>
            <person name="Umen J.G."/>
            <person name="Toyoda A."/>
            <person name="Nozaki H."/>
        </authorList>
    </citation>
    <scope>NUCLEOTIDE SEQUENCE</scope>
    <source>
        <strain evidence="15">NIES-3786</strain>
    </source>
</reference>
<comment type="catalytic activity">
    <reaction evidence="1 11 12">
        <text>Endonucleolytic cleavage to 5'-phosphomonoester.</text>
        <dbReference type="EC" id="3.1.26.4"/>
    </reaction>
</comment>
<dbReference type="GO" id="GO:0046872">
    <property type="term" value="F:metal ion binding"/>
    <property type="evidence" value="ECO:0007669"/>
    <property type="project" value="UniProtKB-KW"/>
</dbReference>
<evidence type="ECO:0000256" key="4">
    <source>
        <dbReference type="ARBA" id="ARBA00007383"/>
    </source>
</evidence>
<dbReference type="GO" id="GO:0004523">
    <property type="term" value="F:RNA-DNA hybrid ribonuclease activity"/>
    <property type="evidence" value="ECO:0007669"/>
    <property type="project" value="UniProtKB-UniRule"/>
</dbReference>
<feature type="compositionally biased region" description="Polar residues" evidence="13">
    <location>
        <begin position="235"/>
        <end position="251"/>
    </location>
</feature>
<comment type="subcellular location">
    <subcellularLocation>
        <location evidence="3">Cytoplasm</location>
    </subcellularLocation>
</comment>
<evidence type="ECO:0000259" key="14">
    <source>
        <dbReference type="PROSITE" id="PS51975"/>
    </source>
</evidence>
<organism evidence="15 16">
    <name type="scientific">Volvox reticuliferus</name>
    <dbReference type="NCBI Taxonomy" id="1737510"/>
    <lineage>
        <taxon>Eukaryota</taxon>
        <taxon>Viridiplantae</taxon>
        <taxon>Chlorophyta</taxon>
        <taxon>core chlorophytes</taxon>
        <taxon>Chlorophyceae</taxon>
        <taxon>CS clade</taxon>
        <taxon>Chlamydomonadales</taxon>
        <taxon>Volvocaceae</taxon>
        <taxon>Volvox</taxon>
    </lineage>
</organism>
<evidence type="ECO:0000313" key="16">
    <source>
        <dbReference type="Proteomes" id="UP000747110"/>
    </source>
</evidence>
<dbReference type="EC" id="3.1.26.4" evidence="12"/>
<feature type="compositionally biased region" description="Gly residues" evidence="13">
    <location>
        <begin position="194"/>
        <end position="205"/>
    </location>
</feature>
<name>A0A8J4CN32_9CHLO</name>
<feature type="binding site" evidence="11">
    <location>
        <position position="374"/>
    </location>
    <ligand>
        <name>a divalent metal cation</name>
        <dbReference type="ChEBI" id="CHEBI:60240"/>
    </ligand>
</feature>
<dbReference type="InterPro" id="IPR022898">
    <property type="entry name" value="RNase_HII"/>
</dbReference>
<evidence type="ECO:0000256" key="9">
    <source>
        <dbReference type="ARBA" id="ARBA00022801"/>
    </source>
</evidence>
<dbReference type="EMBL" id="BNCP01000029">
    <property type="protein sequence ID" value="GIL84204.1"/>
    <property type="molecule type" value="Genomic_DNA"/>
</dbReference>
<dbReference type="GO" id="GO:0006298">
    <property type="term" value="P:mismatch repair"/>
    <property type="evidence" value="ECO:0007669"/>
    <property type="project" value="TreeGrafter"/>
</dbReference>
<feature type="compositionally biased region" description="Basic residues" evidence="13">
    <location>
        <begin position="9"/>
        <end position="19"/>
    </location>
</feature>
<dbReference type="InterPro" id="IPR024567">
    <property type="entry name" value="RNase_HII/HIII_dom"/>
</dbReference>
<dbReference type="CDD" id="cd07182">
    <property type="entry name" value="RNase_HII_bacteria_HII_like"/>
    <property type="match status" value="1"/>
</dbReference>
<comment type="similarity">
    <text evidence="4 12">Belongs to the RNase HII family.</text>
</comment>
<keyword evidence="7 11" id="KW-0479">Metal-binding</keyword>
<evidence type="ECO:0000256" key="7">
    <source>
        <dbReference type="ARBA" id="ARBA00022723"/>
    </source>
</evidence>
<evidence type="ECO:0000256" key="12">
    <source>
        <dbReference type="RuleBase" id="RU003515"/>
    </source>
</evidence>
<feature type="compositionally biased region" description="Basic residues" evidence="13">
    <location>
        <begin position="509"/>
        <end position="518"/>
    </location>
</feature>
<evidence type="ECO:0000256" key="13">
    <source>
        <dbReference type="SAM" id="MobiDB-lite"/>
    </source>
</evidence>
<dbReference type="HAMAP" id="MF_00052_B">
    <property type="entry name" value="RNase_HII_B"/>
    <property type="match status" value="1"/>
</dbReference>
<evidence type="ECO:0000256" key="8">
    <source>
        <dbReference type="ARBA" id="ARBA00022759"/>
    </source>
</evidence>
<dbReference type="GO" id="GO:0032299">
    <property type="term" value="C:ribonuclease H2 complex"/>
    <property type="evidence" value="ECO:0007669"/>
    <property type="project" value="TreeGrafter"/>
</dbReference>
<feature type="domain" description="RNase H type-2" evidence="14">
    <location>
        <begin position="262"/>
        <end position="466"/>
    </location>
</feature>
<accession>A0A8J4CN32</accession>
<dbReference type="Gene3D" id="3.30.420.10">
    <property type="entry name" value="Ribonuclease H-like superfamily/Ribonuclease H"/>
    <property type="match status" value="1"/>
</dbReference>
<dbReference type="InterPro" id="IPR012337">
    <property type="entry name" value="RNaseH-like_sf"/>
</dbReference>
<keyword evidence="16" id="KW-1185">Reference proteome</keyword>
<comment type="cofactor">
    <cofactor evidence="11">
        <name>Mn(2+)</name>
        <dbReference type="ChEBI" id="CHEBI:29035"/>
    </cofactor>
    <cofactor evidence="11">
        <name>Mg(2+)</name>
        <dbReference type="ChEBI" id="CHEBI:18420"/>
    </cofactor>
    <text evidence="11">Manganese or magnesium. Binds 1 divalent metal ion per monomer in the absence of substrate. May bind a second metal ion after substrate binding.</text>
</comment>
<dbReference type="InterPro" id="IPR001352">
    <property type="entry name" value="RNase_HII/HIII"/>
</dbReference>
<dbReference type="SUPFAM" id="SSF53098">
    <property type="entry name" value="Ribonuclease H-like"/>
    <property type="match status" value="1"/>
</dbReference>
<dbReference type="GO" id="GO:0043137">
    <property type="term" value="P:DNA replication, removal of RNA primer"/>
    <property type="evidence" value="ECO:0007669"/>
    <property type="project" value="TreeGrafter"/>
</dbReference>
<evidence type="ECO:0000256" key="2">
    <source>
        <dbReference type="ARBA" id="ARBA00004065"/>
    </source>
</evidence>
<dbReference type="Proteomes" id="UP000747110">
    <property type="component" value="Unassembled WGS sequence"/>
</dbReference>
<feature type="region of interest" description="Disordered" evidence="13">
    <location>
        <begin position="497"/>
        <end position="556"/>
    </location>
</feature>
<evidence type="ECO:0000256" key="11">
    <source>
        <dbReference type="PROSITE-ProRule" id="PRU01319"/>
    </source>
</evidence>
<dbReference type="PROSITE" id="PS51975">
    <property type="entry name" value="RNASE_H_2"/>
    <property type="match status" value="1"/>
</dbReference>
<protein>
    <recommendedName>
        <fullName evidence="12">Ribonuclease</fullName>
        <ecNumber evidence="12">3.1.26.4</ecNumber>
    </recommendedName>
</protein>
<comment type="caution">
    <text evidence="15">The sequence shown here is derived from an EMBL/GenBank/DDBJ whole genome shotgun (WGS) entry which is preliminary data.</text>
</comment>
<dbReference type="GO" id="GO:0003723">
    <property type="term" value="F:RNA binding"/>
    <property type="evidence" value="ECO:0007669"/>
    <property type="project" value="UniProtKB-UniRule"/>
</dbReference>
<feature type="compositionally biased region" description="Basic and acidic residues" evidence="13">
    <location>
        <begin position="209"/>
        <end position="221"/>
    </location>
</feature>
<keyword evidence="9 11" id="KW-0378">Hydrolase</keyword>
<dbReference type="Pfam" id="PF01351">
    <property type="entry name" value="RNase_HII"/>
    <property type="match status" value="1"/>
</dbReference>
<feature type="binding site" evidence="11">
    <location>
        <position position="269"/>
    </location>
    <ligand>
        <name>a divalent metal cation</name>
        <dbReference type="ChEBI" id="CHEBI:60240"/>
    </ligand>
</feature>
<dbReference type="GO" id="GO:0005737">
    <property type="term" value="C:cytoplasm"/>
    <property type="evidence" value="ECO:0007669"/>
    <property type="project" value="UniProtKB-SubCell"/>
</dbReference>
<feature type="binding site" evidence="11">
    <location>
        <position position="268"/>
    </location>
    <ligand>
        <name>a divalent metal cation</name>
        <dbReference type="ChEBI" id="CHEBI:60240"/>
    </ligand>
</feature>
<feature type="compositionally biased region" description="Low complexity" evidence="13">
    <location>
        <begin position="142"/>
        <end position="172"/>
    </location>
</feature>
<keyword evidence="6 11" id="KW-0540">Nuclease</keyword>
<keyword evidence="8 11" id="KW-0255">Endonuclease</keyword>
<dbReference type="InterPro" id="IPR036397">
    <property type="entry name" value="RNaseH_sf"/>
</dbReference>
<dbReference type="NCBIfam" id="NF000595">
    <property type="entry name" value="PRK00015.1-3"/>
    <property type="match status" value="1"/>
</dbReference>
<evidence type="ECO:0000256" key="5">
    <source>
        <dbReference type="ARBA" id="ARBA00022490"/>
    </source>
</evidence>
<feature type="compositionally biased region" description="Polar residues" evidence="13">
    <location>
        <begin position="60"/>
        <end position="71"/>
    </location>
</feature>
<keyword evidence="5" id="KW-0963">Cytoplasm</keyword>
<comment type="function">
    <text evidence="2 12">Endonuclease that specifically degrades the RNA of RNA-DNA hybrids.</text>
</comment>
<evidence type="ECO:0000313" key="15">
    <source>
        <dbReference type="EMBL" id="GIL84204.1"/>
    </source>
</evidence>
<evidence type="ECO:0000256" key="6">
    <source>
        <dbReference type="ARBA" id="ARBA00022722"/>
    </source>
</evidence>
<dbReference type="AlphaFoldDB" id="A0A8J4CN32"/>
<gene>
    <name evidence="15" type="ORF">Vretifemale_12890</name>
</gene>
<sequence>MSSPTRPRSSSHRQATRSARKLENAQLGDAIPGDAEVDTQLTNPAGPRRSDRTRKADPPLQSQQAKHNSPVQVVIAGESKKKKEKRSRGTAAVPTAKDVEQKGPIEATGEEVKAQGGTAGVRQIKGPLAIAALARVGRKRTATSTTPAPPSDQAVQQQQQQEGPQQRLTQQPLPLPFDRFACSGTVVESHRAGGGDADLEGGGQESGEAEEKRTAVVDRPAKRARGPATKRPGRSGTNAGTSASRSGPSQDMETQLLAQGYVAVGGADEAGRGPLAGPVVAAVVVLPPQSDPSWSPPRGLNDSKAMTEEEREAVYEQLTTDPRVKWAVSVVDHGEIDRINILQAALGAMRQSAVQLLQRQQQQQQPMLDFLLVDGNRMPKDLPVPARTVVKGDATVSCIAAASCIAKVTRDRLMLKLDEQYPQYGFAQHKGYGVPAHMEAIRKYGPSAVHRRSFEPVKSMTGWSREAALAAATPQLNLTAGGEDGGVPAAAAAAAAAMKNTNEEPSKVVRGRRGRLSKGKQDGEGEGGQGRRAAPGRATPPPSGAVPRRGRPRKTD</sequence>
<evidence type="ECO:0000256" key="10">
    <source>
        <dbReference type="ARBA" id="ARBA00023211"/>
    </source>
</evidence>
<proteinExistence type="inferred from homology"/>